<feature type="domain" description="Histone deacetylase" evidence="6">
    <location>
        <begin position="26"/>
        <end position="308"/>
    </location>
</feature>
<dbReference type="PANTHER" id="PTHR10625">
    <property type="entry name" value="HISTONE DEACETYLASE HDAC1-RELATED"/>
    <property type="match status" value="1"/>
</dbReference>
<dbReference type="InterPro" id="IPR000286">
    <property type="entry name" value="HDACs"/>
</dbReference>
<dbReference type="Gene3D" id="3.40.800.20">
    <property type="entry name" value="Histone deacetylase domain"/>
    <property type="match status" value="1"/>
</dbReference>
<feature type="region of interest" description="Disordered" evidence="5">
    <location>
        <begin position="561"/>
        <end position="611"/>
    </location>
</feature>
<dbReference type="PRINTS" id="PR01271">
    <property type="entry name" value="HISDACETLASE"/>
</dbReference>
<evidence type="ECO:0000256" key="2">
    <source>
        <dbReference type="ARBA" id="ARBA00012111"/>
    </source>
</evidence>
<dbReference type="EMBL" id="JADNRY010000013">
    <property type="protein sequence ID" value="KAF9074411.1"/>
    <property type="molecule type" value="Genomic_DNA"/>
</dbReference>
<evidence type="ECO:0000259" key="6">
    <source>
        <dbReference type="Pfam" id="PF00850"/>
    </source>
</evidence>
<organism evidence="7 8">
    <name type="scientific">Rhodocollybia butyracea</name>
    <dbReference type="NCBI Taxonomy" id="206335"/>
    <lineage>
        <taxon>Eukaryota</taxon>
        <taxon>Fungi</taxon>
        <taxon>Dikarya</taxon>
        <taxon>Basidiomycota</taxon>
        <taxon>Agaricomycotina</taxon>
        <taxon>Agaricomycetes</taxon>
        <taxon>Agaricomycetidae</taxon>
        <taxon>Agaricales</taxon>
        <taxon>Marasmiineae</taxon>
        <taxon>Omphalotaceae</taxon>
        <taxon>Rhodocollybia</taxon>
    </lineage>
</organism>
<sequence>MTTPNRRRVSYYYDPDVGSYTYGLGHPMKPHRILMTHELLSAYTNSPSHAPNLLLTNPLFTSLRPPRASAHQMTHFHTDEYIHFLSRVTPETVEELTGRGTQFLVGDDNPAFEGVWEFNTISAGGSIGCASRINSGHADIAINWAGGLHHAKKREASGFCYINDIVLCTLDLLRTFPRVLYIDIDCHHGDGVEEAFYTTDRVMTVSFHKYGEYFPGTGTQEDRGRGRGHGYALNIPLKDGMSDATFQSIFDPIISRVMEVFRPSVVVLQCGADSLSGDKLGCFNLTMEGHAHCTTFVRRFGVPMVFIGRGRIYGEERSEGMVLRDRMRFGCAGTAQALQQLKELEGRIGAPSVQLMDVPRESVGDHVGFFGEFTTLIIVGMSEGDAAMDKDEKEVVREREREWKDELDMKVAHSESRAYANRSYPPYASYPSYASSTSDSDSDADTEDEDMESLAYDSDASHRSYQRSTRSTARRLSNSHPSNLPRDIVANSNPAQSTRKRMSIITNMMYDISLCSGESKTSRRRFFGGGGTSDIGLNSAFGIGFSSLGSLEANGAHGLGGVSSSRGPSRGASMDAMDYRDSRGETPISGAINEEEDGVDERERERDEGGGVRLVARAIRDGSLMVVDSDL</sequence>
<gene>
    <name evidence="7" type="ORF">BDP27DRAFT_1317041</name>
</gene>
<dbReference type="GO" id="GO:0070210">
    <property type="term" value="C:Rpd3L-Expanded complex"/>
    <property type="evidence" value="ECO:0007669"/>
    <property type="project" value="TreeGrafter"/>
</dbReference>
<comment type="caution">
    <text evidence="7">The sequence shown here is derived from an EMBL/GenBank/DDBJ whole genome shotgun (WGS) entry which is preliminary data.</text>
</comment>
<reference evidence="7" key="1">
    <citation type="submission" date="2020-11" db="EMBL/GenBank/DDBJ databases">
        <authorList>
            <consortium name="DOE Joint Genome Institute"/>
            <person name="Ahrendt S."/>
            <person name="Riley R."/>
            <person name="Andreopoulos W."/>
            <person name="Labutti K."/>
            <person name="Pangilinan J."/>
            <person name="Ruiz-Duenas F.J."/>
            <person name="Barrasa J.M."/>
            <person name="Sanchez-Garcia M."/>
            <person name="Camarero S."/>
            <person name="Miyauchi S."/>
            <person name="Serrano A."/>
            <person name="Linde D."/>
            <person name="Babiker R."/>
            <person name="Drula E."/>
            <person name="Ayuso-Fernandez I."/>
            <person name="Pacheco R."/>
            <person name="Padilla G."/>
            <person name="Ferreira P."/>
            <person name="Barriuso J."/>
            <person name="Kellner H."/>
            <person name="Castanera R."/>
            <person name="Alfaro M."/>
            <person name="Ramirez L."/>
            <person name="Pisabarro A.G."/>
            <person name="Kuo A."/>
            <person name="Tritt A."/>
            <person name="Lipzen A."/>
            <person name="He G."/>
            <person name="Yan M."/>
            <person name="Ng V."/>
            <person name="Cullen D."/>
            <person name="Martin F."/>
            <person name="Rosso M.-N."/>
            <person name="Henrissat B."/>
            <person name="Hibbett D."/>
            <person name="Martinez A.T."/>
            <person name="Grigoriev I.V."/>
        </authorList>
    </citation>
    <scope>NUCLEOTIDE SEQUENCE</scope>
    <source>
        <strain evidence="7">AH 40177</strain>
    </source>
</reference>
<dbReference type="GO" id="GO:0141221">
    <property type="term" value="F:histone deacetylase activity, hydrolytic mechanism"/>
    <property type="evidence" value="ECO:0007669"/>
    <property type="project" value="UniProtKB-EC"/>
</dbReference>
<keyword evidence="8" id="KW-1185">Reference proteome</keyword>
<dbReference type="AlphaFoldDB" id="A0A9P5Q3J1"/>
<accession>A0A9P5Q3J1</accession>
<evidence type="ECO:0000256" key="4">
    <source>
        <dbReference type="ARBA" id="ARBA00022853"/>
    </source>
</evidence>
<feature type="compositionally biased region" description="Acidic residues" evidence="5">
    <location>
        <begin position="440"/>
        <end position="452"/>
    </location>
</feature>
<evidence type="ECO:0000256" key="5">
    <source>
        <dbReference type="SAM" id="MobiDB-lite"/>
    </source>
</evidence>
<feature type="region of interest" description="Disordered" evidence="5">
    <location>
        <begin position="431"/>
        <end position="498"/>
    </location>
</feature>
<evidence type="ECO:0000313" key="7">
    <source>
        <dbReference type="EMBL" id="KAF9074411.1"/>
    </source>
</evidence>
<feature type="compositionally biased region" description="Low complexity" evidence="5">
    <location>
        <begin position="562"/>
        <end position="573"/>
    </location>
</feature>
<dbReference type="OrthoDB" id="1918432at2759"/>
<keyword evidence="3" id="KW-0378">Hydrolase</keyword>
<feature type="compositionally biased region" description="Basic and acidic residues" evidence="5">
    <location>
        <begin position="601"/>
        <end position="610"/>
    </location>
</feature>
<evidence type="ECO:0000256" key="3">
    <source>
        <dbReference type="ARBA" id="ARBA00022801"/>
    </source>
</evidence>
<feature type="compositionally biased region" description="Polar residues" evidence="5">
    <location>
        <begin position="466"/>
        <end position="482"/>
    </location>
</feature>
<evidence type="ECO:0000256" key="1">
    <source>
        <dbReference type="ARBA" id="ARBA00006457"/>
    </source>
</evidence>
<comment type="similarity">
    <text evidence="1">Belongs to the histone deacetylase family. HD type 1 subfamily.</text>
</comment>
<protein>
    <recommendedName>
        <fullName evidence="2">histone deacetylase</fullName>
        <ecNumber evidence="2">3.5.1.98</ecNumber>
    </recommendedName>
</protein>
<dbReference type="Pfam" id="PF00850">
    <property type="entry name" value="Hist_deacetyl"/>
    <property type="match status" value="1"/>
</dbReference>
<proteinExistence type="inferred from homology"/>
<dbReference type="EC" id="3.5.1.98" evidence="2"/>
<dbReference type="SUPFAM" id="SSF52768">
    <property type="entry name" value="Arginase/deacetylase"/>
    <property type="match status" value="1"/>
</dbReference>
<dbReference type="InterPro" id="IPR023696">
    <property type="entry name" value="Ureohydrolase_dom_sf"/>
</dbReference>
<dbReference type="PANTHER" id="PTHR10625:SF2">
    <property type="entry name" value="HISTONE DEACETYLASE"/>
    <property type="match status" value="1"/>
</dbReference>
<dbReference type="InterPro" id="IPR037138">
    <property type="entry name" value="His_deacetylse_dom_sf"/>
</dbReference>
<evidence type="ECO:0000313" key="8">
    <source>
        <dbReference type="Proteomes" id="UP000772434"/>
    </source>
</evidence>
<keyword evidence="4" id="KW-0156">Chromatin regulator</keyword>
<name>A0A9P5Q3J1_9AGAR</name>
<dbReference type="PRINTS" id="PR01270">
    <property type="entry name" value="HDASUPER"/>
</dbReference>
<dbReference type="CDD" id="cd09991">
    <property type="entry name" value="HDAC_classI"/>
    <property type="match status" value="1"/>
</dbReference>
<dbReference type="Proteomes" id="UP000772434">
    <property type="component" value="Unassembled WGS sequence"/>
</dbReference>
<dbReference type="GO" id="GO:0031507">
    <property type="term" value="P:heterochromatin formation"/>
    <property type="evidence" value="ECO:0007669"/>
    <property type="project" value="TreeGrafter"/>
</dbReference>
<dbReference type="InterPro" id="IPR003084">
    <property type="entry name" value="HDAC_I/II"/>
</dbReference>
<dbReference type="InterPro" id="IPR023801">
    <property type="entry name" value="His_deacetylse_dom"/>
</dbReference>